<dbReference type="EMBL" id="OBEL01000011">
    <property type="protein sequence ID" value="SNZ21721.1"/>
    <property type="molecule type" value="Genomic_DNA"/>
</dbReference>
<dbReference type="Proteomes" id="UP000219439">
    <property type="component" value="Unassembled WGS sequence"/>
</dbReference>
<gene>
    <name evidence="2" type="ORF">SAMN06265368_4846</name>
</gene>
<evidence type="ECO:0000313" key="2">
    <source>
        <dbReference type="EMBL" id="SNZ21721.1"/>
    </source>
</evidence>
<dbReference type="InterPro" id="IPR017738">
    <property type="entry name" value="T6SS-assoc_VCA0118"/>
</dbReference>
<name>A0A285PP67_9HYPH</name>
<evidence type="ECO:0000313" key="3">
    <source>
        <dbReference type="Proteomes" id="UP000219439"/>
    </source>
</evidence>
<sequence>MRALAIIIAIFLAGNALASDQQGHWKAISKRSKISGKPFEVIYVEANDGANCSAIGSQPAYFAFKCDEGTPLVALHTNCVMNDEDYNEIQYRFDEDEVRAKYVHRLPDMMGQYIRMNSAIEFAKEALGKKELVIRASDHRGAFMEMDFNITGIEEAIEPVRKACNW</sequence>
<organism evidence="2 3">
    <name type="scientific">Cohaesibacter gelatinilyticus</name>
    <dbReference type="NCBI Taxonomy" id="372072"/>
    <lineage>
        <taxon>Bacteria</taxon>
        <taxon>Pseudomonadati</taxon>
        <taxon>Pseudomonadota</taxon>
        <taxon>Alphaproteobacteria</taxon>
        <taxon>Hyphomicrobiales</taxon>
        <taxon>Cohaesibacteraceae</taxon>
    </lineage>
</organism>
<keyword evidence="3" id="KW-1185">Reference proteome</keyword>
<feature type="chain" id="PRO_5013080624" evidence="1">
    <location>
        <begin position="19"/>
        <end position="166"/>
    </location>
</feature>
<dbReference type="OrthoDB" id="7831428at2"/>
<feature type="signal peptide" evidence="1">
    <location>
        <begin position="1"/>
        <end position="18"/>
    </location>
</feature>
<accession>A0A285PP67</accession>
<keyword evidence="1" id="KW-0732">Signal</keyword>
<dbReference type="AlphaFoldDB" id="A0A285PP67"/>
<protein>
    <submittedName>
        <fullName evidence="2">Type VI secretion-associated protein, VC_A0118 family</fullName>
    </submittedName>
</protein>
<reference evidence="2 3" key="1">
    <citation type="submission" date="2017-09" db="EMBL/GenBank/DDBJ databases">
        <authorList>
            <person name="Ehlers B."/>
            <person name="Leendertz F.H."/>
        </authorList>
    </citation>
    <scope>NUCLEOTIDE SEQUENCE [LARGE SCALE GENOMIC DNA]</scope>
    <source>
        <strain evidence="2 3">DSM 18289</strain>
    </source>
</reference>
<dbReference type="Pfam" id="PF11319">
    <property type="entry name" value="VasI"/>
    <property type="match status" value="1"/>
</dbReference>
<dbReference type="RefSeq" id="WP_097156096.1">
    <property type="nucleotide sequence ID" value="NZ_OBEL01000011.1"/>
</dbReference>
<evidence type="ECO:0000256" key="1">
    <source>
        <dbReference type="SAM" id="SignalP"/>
    </source>
</evidence>
<proteinExistence type="predicted"/>